<name>K0RQK7_THAOC</name>
<accession>K0RQK7</accession>
<dbReference type="Gene3D" id="2.130.10.10">
    <property type="entry name" value="YVTN repeat-like/Quinoprotein amine dehydrogenase"/>
    <property type="match status" value="2"/>
</dbReference>
<evidence type="ECO:0000256" key="1">
    <source>
        <dbReference type="PROSITE-ProRule" id="PRU00221"/>
    </source>
</evidence>
<feature type="repeat" description="WD" evidence="1">
    <location>
        <begin position="24"/>
        <end position="66"/>
    </location>
</feature>
<dbReference type="PANTHER" id="PTHR19878">
    <property type="entry name" value="AUTOPHAGY PROTEIN 16-LIKE"/>
    <property type="match status" value="1"/>
</dbReference>
<dbReference type="PANTHER" id="PTHR19878:SF8">
    <property type="entry name" value="AUTOPHAGY-RELATED 16, ISOFORM F"/>
    <property type="match status" value="1"/>
</dbReference>
<dbReference type="InterPro" id="IPR001680">
    <property type="entry name" value="WD40_rpt"/>
</dbReference>
<feature type="non-terminal residue" evidence="2">
    <location>
        <position position="1"/>
    </location>
</feature>
<dbReference type="AlphaFoldDB" id="K0RQK7"/>
<dbReference type="InterPro" id="IPR015943">
    <property type="entry name" value="WD40/YVTN_repeat-like_dom_sf"/>
</dbReference>
<dbReference type="SMART" id="SM00320">
    <property type="entry name" value="WD40"/>
    <property type="match status" value="3"/>
</dbReference>
<comment type="caution">
    <text evidence="2">The sequence shown here is derived from an EMBL/GenBank/DDBJ whole genome shotgun (WGS) entry which is preliminary data.</text>
</comment>
<dbReference type="InterPro" id="IPR045160">
    <property type="entry name" value="ATG16"/>
</dbReference>
<organism evidence="2 3">
    <name type="scientific">Thalassiosira oceanica</name>
    <name type="common">Marine diatom</name>
    <dbReference type="NCBI Taxonomy" id="159749"/>
    <lineage>
        <taxon>Eukaryota</taxon>
        <taxon>Sar</taxon>
        <taxon>Stramenopiles</taxon>
        <taxon>Ochrophyta</taxon>
        <taxon>Bacillariophyta</taxon>
        <taxon>Coscinodiscophyceae</taxon>
        <taxon>Thalassiosirophycidae</taxon>
        <taxon>Thalassiosirales</taxon>
        <taxon>Thalassiosiraceae</taxon>
        <taxon>Thalassiosira</taxon>
    </lineage>
</organism>
<dbReference type="Proteomes" id="UP000266841">
    <property type="component" value="Unassembled WGS sequence"/>
</dbReference>
<dbReference type="GO" id="GO:0000045">
    <property type="term" value="P:autophagosome assembly"/>
    <property type="evidence" value="ECO:0007669"/>
    <property type="project" value="InterPro"/>
</dbReference>
<proteinExistence type="predicted"/>
<reference evidence="2 3" key="1">
    <citation type="journal article" date="2012" name="Genome Biol.">
        <title>Genome and low-iron response of an oceanic diatom adapted to chronic iron limitation.</title>
        <authorList>
            <person name="Lommer M."/>
            <person name="Specht M."/>
            <person name="Roy A.S."/>
            <person name="Kraemer L."/>
            <person name="Andreson R."/>
            <person name="Gutowska M.A."/>
            <person name="Wolf J."/>
            <person name="Bergner S.V."/>
            <person name="Schilhabel M.B."/>
            <person name="Klostermeier U.C."/>
            <person name="Beiko R.G."/>
            <person name="Rosenstiel P."/>
            <person name="Hippler M."/>
            <person name="Laroche J."/>
        </authorList>
    </citation>
    <scope>NUCLEOTIDE SEQUENCE [LARGE SCALE GENOMIC DNA]</scope>
    <source>
        <strain evidence="2 3">CCMP1005</strain>
    </source>
</reference>
<keyword evidence="1" id="KW-0853">WD repeat</keyword>
<sequence>ASGHLDGGLRCWDVKSGDRVLDLPSIHDGGLTSVQWNPRRGHEILTAGRDSTLKIVDARTKSVVKTFCDKGLKILSNQSSSSFSPDGAYVAAGSGDSGDILVFNVSTGELEKRICGAHKCGVVGLSWSPGGSNGQQVATVDKSGILVLWA</sequence>
<dbReference type="OrthoDB" id="538223at2759"/>
<gene>
    <name evidence="2" type="ORF">THAOC_24903</name>
</gene>
<dbReference type="eggNOG" id="KOG0288">
    <property type="taxonomic scope" value="Eukaryota"/>
</dbReference>
<keyword evidence="3" id="KW-1185">Reference proteome</keyword>
<evidence type="ECO:0000313" key="2">
    <source>
        <dbReference type="EMBL" id="EJK55370.1"/>
    </source>
</evidence>
<dbReference type="PROSITE" id="PS50082">
    <property type="entry name" value="WD_REPEATS_2"/>
    <property type="match status" value="2"/>
</dbReference>
<dbReference type="EMBL" id="AGNL01034188">
    <property type="protein sequence ID" value="EJK55370.1"/>
    <property type="molecule type" value="Genomic_DNA"/>
</dbReference>
<feature type="repeat" description="WD" evidence="1">
    <location>
        <begin position="1"/>
        <end position="22"/>
    </location>
</feature>
<dbReference type="Pfam" id="PF00400">
    <property type="entry name" value="WD40"/>
    <property type="match status" value="2"/>
</dbReference>
<dbReference type="SUPFAM" id="SSF50978">
    <property type="entry name" value="WD40 repeat-like"/>
    <property type="match status" value="1"/>
</dbReference>
<dbReference type="InterPro" id="IPR036322">
    <property type="entry name" value="WD40_repeat_dom_sf"/>
</dbReference>
<protein>
    <submittedName>
        <fullName evidence="2">Uncharacterized protein</fullName>
    </submittedName>
</protein>
<evidence type="ECO:0000313" key="3">
    <source>
        <dbReference type="Proteomes" id="UP000266841"/>
    </source>
</evidence>